<organism evidence="3 4">
    <name type="scientific">Luteibacter jiangsuensis</name>
    <dbReference type="NCBI Taxonomy" id="637577"/>
    <lineage>
        <taxon>Bacteria</taxon>
        <taxon>Pseudomonadati</taxon>
        <taxon>Pseudomonadota</taxon>
        <taxon>Gammaproteobacteria</taxon>
        <taxon>Lysobacterales</taxon>
        <taxon>Rhodanobacteraceae</taxon>
        <taxon>Luteibacter</taxon>
    </lineage>
</organism>
<dbReference type="Gene3D" id="3.40.50.720">
    <property type="entry name" value="NAD(P)-binding Rossmann-like Domain"/>
    <property type="match status" value="1"/>
</dbReference>
<dbReference type="NCBIfam" id="NF005559">
    <property type="entry name" value="PRK07231.1"/>
    <property type="match status" value="1"/>
</dbReference>
<dbReference type="PRINTS" id="PR00080">
    <property type="entry name" value="SDRFAMILY"/>
</dbReference>
<dbReference type="EMBL" id="JAAQQR010000005">
    <property type="protein sequence ID" value="NID05650.1"/>
    <property type="molecule type" value="Genomic_DNA"/>
</dbReference>
<comment type="similarity">
    <text evidence="1">Belongs to the short-chain dehydrogenases/reductases (SDR) family.</text>
</comment>
<keyword evidence="4" id="KW-1185">Reference proteome</keyword>
<dbReference type="SUPFAM" id="SSF51735">
    <property type="entry name" value="NAD(P)-binding Rossmann-fold domains"/>
    <property type="match status" value="1"/>
</dbReference>
<evidence type="ECO:0000313" key="4">
    <source>
        <dbReference type="Proteomes" id="UP001429601"/>
    </source>
</evidence>
<accession>A0ABX0Q550</accession>
<dbReference type="GO" id="GO:0047936">
    <property type="term" value="F:glucose 1-dehydrogenase [NAD(P)+] activity"/>
    <property type="evidence" value="ECO:0007669"/>
    <property type="project" value="UniProtKB-EC"/>
</dbReference>
<dbReference type="Pfam" id="PF13561">
    <property type="entry name" value="adh_short_C2"/>
    <property type="match status" value="1"/>
</dbReference>
<evidence type="ECO:0000313" key="3">
    <source>
        <dbReference type="EMBL" id="NID05650.1"/>
    </source>
</evidence>
<proteinExistence type="inferred from homology"/>
<dbReference type="PROSITE" id="PS00061">
    <property type="entry name" value="ADH_SHORT"/>
    <property type="match status" value="1"/>
</dbReference>
<dbReference type="InterPro" id="IPR020904">
    <property type="entry name" value="Sc_DH/Rdtase_CS"/>
</dbReference>
<keyword evidence="2 3" id="KW-0560">Oxidoreductase</keyword>
<comment type="caution">
    <text evidence="3">The sequence shown here is derived from an EMBL/GenBank/DDBJ whole genome shotgun (WGS) entry which is preliminary data.</text>
</comment>
<dbReference type="PANTHER" id="PTHR43639">
    <property type="entry name" value="OXIDOREDUCTASE, SHORT-CHAIN DEHYDROGENASE/REDUCTASE FAMILY (AFU_ORTHOLOGUE AFUA_5G02870)"/>
    <property type="match status" value="1"/>
</dbReference>
<dbReference type="RefSeq" id="WP_167126650.1">
    <property type="nucleotide sequence ID" value="NZ_JAAQQR010000005.1"/>
</dbReference>
<sequence length="250" mass="25944">MTHRLQNKVAVVTGASKGLGAAIAQQFAAEGASVVVNYASSKTAADALVANIVSAGGKAVAVKADMSKPSEVEALFTEAARVYGRVDILVNNAGVYDFQPVGNTTLELFRRHMELNVFGYLLAVREALKVMPDGGSIVNMSSTVTLFGPDNASIYTATKGAIDGLTRALATELAPRRIRVNAIKPGVVETEGVEAGGFGEGSDFAAMITARTPLGRLGKPSDIAPAAVYLASDESSWTTGEFLVLAGGHR</sequence>
<dbReference type="EC" id="1.1.1.47" evidence="3"/>
<dbReference type="PRINTS" id="PR00081">
    <property type="entry name" value="GDHRDH"/>
</dbReference>
<name>A0ABX0Q550_9GAMM</name>
<dbReference type="PANTHER" id="PTHR43639:SF1">
    <property type="entry name" value="SHORT-CHAIN DEHYDROGENASE_REDUCTASE FAMILY PROTEIN"/>
    <property type="match status" value="1"/>
</dbReference>
<dbReference type="Proteomes" id="UP001429601">
    <property type="component" value="Unassembled WGS sequence"/>
</dbReference>
<protein>
    <submittedName>
        <fullName evidence="3">Glucose 1-dehydrogenase</fullName>
        <ecNumber evidence="3">1.1.1.47</ecNumber>
    </submittedName>
</protein>
<gene>
    <name evidence="3" type="ORF">HBF26_12185</name>
</gene>
<evidence type="ECO:0000256" key="2">
    <source>
        <dbReference type="ARBA" id="ARBA00023002"/>
    </source>
</evidence>
<reference evidence="3 4" key="1">
    <citation type="journal article" date="2011" name="Curr. Microbiol.">
        <title>Luteibacter jiangsuensis sp. nov.: a methamidophos-degrading bacterium isolated from a methamidophos-manufacturing factory.</title>
        <authorList>
            <person name="Wang L."/>
            <person name="Wang G.L."/>
            <person name="Li S.P."/>
            <person name="Jiang J.D."/>
        </authorList>
    </citation>
    <scope>NUCLEOTIDE SEQUENCE [LARGE SCALE GENOMIC DNA]</scope>
    <source>
        <strain evidence="3 4">CGMCC 1.10133</strain>
    </source>
</reference>
<dbReference type="InterPro" id="IPR036291">
    <property type="entry name" value="NAD(P)-bd_dom_sf"/>
</dbReference>
<dbReference type="InterPro" id="IPR002347">
    <property type="entry name" value="SDR_fam"/>
</dbReference>
<evidence type="ECO:0000256" key="1">
    <source>
        <dbReference type="ARBA" id="ARBA00006484"/>
    </source>
</evidence>